<dbReference type="EMBL" id="MU854096">
    <property type="protein sequence ID" value="KAK3933663.1"/>
    <property type="molecule type" value="Genomic_DNA"/>
</dbReference>
<feature type="compositionally biased region" description="Polar residues" evidence="1">
    <location>
        <begin position="122"/>
        <end position="133"/>
    </location>
</feature>
<evidence type="ECO:0000313" key="2">
    <source>
        <dbReference type="EMBL" id="KAK3933663.1"/>
    </source>
</evidence>
<protein>
    <submittedName>
        <fullName evidence="2">Uncharacterized protein</fullName>
    </submittedName>
</protein>
<feature type="compositionally biased region" description="Basic and acidic residues" evidence="1">
    <location>
        <begin position="105"/>
        <end position="118"/>
    </location>
</feature>
<feature type="compositionally biased region" description="Basic and acidic residues" evidence="1">
    <location>
        <begin position="72"/>
        <end position="87"/>
    </location>
</feature>
<comment type="caution">
    <text evidence="2">The sequence shown here is derived from an EMBL/GenBank/DDBJ whole genome shotgun (WGS) entry which is preliminary data.</text>
</comment>
<feature type="compositionally biased region" description="Low complexity" evidence="1">
    <location>
        <begin position="92"/>
        <end position="102"/>
    </location>
</feature>
<evidence type="ECO:0000313" key="3">
    <source>
        <dbReference type="Proteomes" id="UP001303473"/>
    </source>
</evidence>
<dbReference type="AlphaFoldDB" id="A0AAN6RYP1"/>
<name>A0AAN6RYP1_9PEZI</name>
<gene>
    <name evidence="2" type="ORF">QBC46DRAFT_348387</name>
</gene>
<dbReference type="Proteomes" id="UP001303473">
    <property type="component" value="Unassembled WGS sequence"/>
</dbReference>
<proteinExistence type="predicted"/>
<reference evidence="3" key="1">
    <citation type="journal article" date="2023" name="Mol. Phylogenet. Evol.">
        <title>Genome-scale phylogeny and comparative genomics of the fungal order Sordariales.</title>
        <authorList>
            <person name="Hensen N."/>
            <person name="Bonometti L."/>
            <person name="Westerberg I."/>
            <person name="Brannstrom I.O."/>
            <person name="Guillou S."/>
            <person name="Cros-Aarteil S."/>
            <person name="Calhoun S."/>
            <person name="Haridas S."/>
            <person name="Kuo A."/>
            <person name="Mondo S."/>
            <person name="Pangilinan J."/>
            <person name="Riley R."/>
            <person name="LaButti K."/>
            <person name="Andreopoulos B."/>
            <person name="Lipzen A."/>
            <person name="Chen C."/>
            <person name="Yan M."/>
            <person name="Daum C."/>
            <person name="Ng V."/>
            <person name="Clum A."/>
            <person name="Steindorff A."/>
            <person name="Ohm R.A."/>
            <person name="Martin F."/>
            <person name="Silar P."/>
            <person name="Natvig D.O."/>
            <person name="Lalanne C."/>
            <person name="Gautier V."/>
            <person name="Ament-Velasquez S.L."/>
            <person name="Kruys A."/>
            <person name="Hutchinson M.I."/>
            <person name="Powell A.J."/>
            <person name="Barry K."/>
            <person name="Miller A.N."/>
            <person name="Grigoriev I.V."/>
            <person name="Debuchy R."/>
            <person name="Gladieux P."/>
            <person name="Hiltunen Thoren M."/>
            <person name="Johannesson H."/>
        </authorList>
    </citation>
    <scope>NUCLEOTIDE SEQUENCE [LARGE SCALE GENOMIC DNA]</scope>
    <source>
        <strain evidence="3">CBS 340.73</strain>
    </source>
</reference>
<keyword evidence="3" id="KW-1185">Reference proteome</keyword>
<accession>A0AAN6RYP1</accession>
<organism evidence="2 3">
    <name type="scientific">Diplogelasinospora grovesii</name>
    <dbReference type="NCBI Taxonomy" id="303347"/>
    <lineage>
        <taxon>Eukaryota</taxon>
        <taxon>Fungi</taxon>
        <taxon>Dikarya</taxon>
        <taxon>Ascomycota</taxon>
        <taxon>Pezizomycotina</taxon>
        <taxon>Sordariomycetes</taxon>
        <taxon>Sordariomycetidae</taxon>
        <taxon>Sordariales</taxon>
        <taxon>Diplogelasinosporaceae</taxon>
        <taxon>Diplogelasinospora</taxon>
    </lineage>
</organism>
<feature type="region of interest" description="Disordered" evidence="1">
    <location>
        <begin position="68"/>
        <end position="149"/>
    </location>
</feature>
<evidence type="ECO:0000256" key="1">
    <source>
        <dbReference type="SAM" id="MobiDB-lite"/>
    </source>
</evidence>
<sequence>MSPPGGWRSFEKAMYRDISRAIHFGPAGRIYGSLHATPTSLFRVRVHGEVHFRKFGEELASEYRVGQIPSELGKEREREQDALRDVMDVDTSSDYDGNSSDGDGPEDKIILGRDRPDPARPTPQSTNAISIRRQSYAPDTTRLETSAGS</sequence>